<dbReference type="PROSITE" id="PS00962">
    <property type="entry name" value="RIBOSOMAL_S2_1"/>
    <property type="match status" value="1"/>
</dbReference>
<keyword evidence="3 10" id="KW-0689">Ribosomal protein</keyword>
<dbReference type="HAMAP" id="MF_00291_B">
    <property type="entry name" value="Ribosomal_uS2_B"/>
    <property type="match status" value="1"/>
</dbReference>
<name>A0AAJ7C0C2_CEPCN</name>
<dbReference type="InterPro" id="IPR001865">
    <property type="entry name" value="Ribosomal_uS2"/>
</dbReference>
<dbReference type="RefSeq" id="XP_015598707.1">
    <property type="nucleotide sequence ID" value="XM_015743221.2"/>
</dbReference>
<evidence type="ECO:0000256" key="1">
    <source>
        <dbReference type="ARBA" id="ARBA00004173"/>
    </source>
</evidence>
<dbReference type="GO" id="GO:0003735">
    <property type="term" value="F:structural constituent of ribosome"/>
    <property type="evidence" value="ECO:0007669"/>
    <property type="project" value="InterPro"/>
</dbReference>
<dbReference type="CDD" id="cd01425">
    <property type="entry name" value="RPS2"/>
    <property type="match status" value="1"/>
</dbReference>
<dbReference type="GO" id="GO:0006412">
    <property type="term" value="P:translation"/>
    <property type="evidence" value="ECO:0007669"/>
    <property type="project" value="InterPro"/>
</dbReference>
<keyword evidence="5" id="KW-0687">Ribonucleoprotein</keyword>
<evidence type="ECO:0000256" key="5">
    <source>
        <dbReference type="ARBA" id="ARBA00023274"/>
    </source>
</evidence>
<reference evidence="10" key="1">
    <citation type="submission" date="2025-08" db="UniProtKB">
        <authorList>
            <consortium name="RefSeq"/>
        </authorList>
    </citation>
    <scope>IDENTIFICATION</scope>
</reference>
<evidence type="ECO:0000256" key="2">
    <source>
        <dbReference type="ARBA" id="ARBA00006242"/>
    </source>
</evidence>
<comment type="subcellular location">
    <subcellularLocation>
        <location evidence="1">Mitochondrion</location>
    </subcellularLocation>
</comment>
<dbReference type="GO" id="GO:0005763">
    <property type="term" value="C:mitochondrial small ribosomal subunit"/>
    <property type="evidence" value="ECO:0007669"/>
    <property type="project" value="UniProtKB-ARBA"/>
</dbReference>
<sequence length="262" mass="29540">MSAGVLRISLTNSMLTVGNLLKPFGACSPQRLKLSTQSQPEIQSREEIEVSSIDPLKHPDFFGVHQLFTVKDLFDAKVHFGHKRGSLDDRMRPFLFGSRFSHLIIDLDQTAELLREALNFTAHVAFRGGIILFVCRNPQFSYLVDKTAKECKEFSHTRKWRGGTFTNSTMEFKSTTRLPDLCIFLSTLNGVLLEHAAVRNAAKMCIPTVGIVDTNCNPNLISYPVPGNDDSPSAIELYCKLFKMAVLRGKQGRQKLFEHYQE</sequence>
<evidence type="ECO:0000256" key="8">
    <source>
        <dbReference type="ARBA" id="ARBA00083109"/>
    </source>
</evidence>
<evidence type="ECO:0000256" key="7">
    <source>
        <dbReference type="ARBA" id="ARBA00071390"/>
    </source>
</evidence>
<evidence type="ECO:0000313" key="10">
    <source>
        <dbReference type="RefSeq" id="XP_015598707.1"/>
    </source>
</evidence>
<evidence type="ECO:0000256" key="4">
    <source>
        <dbReference type="ARBA" id="ARBA00023128"/>
    </source>
</evidence>
<accession>A0AAJ7C0C2</accession>
<comment type="function">
    <text evidence="6">Required for mitoribosome formation and stability, and mitochondrial translation.</text>
</comment>
<dbReference type="SUPFAM" id="SSF52313">
    <property type="entry name" value="Ribosomal protein S2"/>
    <property type="match status" value="1"/>
</dbReference>
<dbReference type="KEGG" id="ccin:107269410"/>
<keyword evidence="9" id="KW-1185">Reference proteome</keyword>
<dbReference type="AlphaFoldDB" id="A0AAJ7C0C2"/>
<dbReference type="PRINTS" id="PR00395">
    <property type="entry name" value="RIBOSOMALS2"/>
</dbReference>
<dbReference type="PANTHER" id="PTHR12534">
    <property type="entry name" value="30S RIBOSOMAL PROTEIN S2 PROKARYOTIC AND ORGANELLAR"/>
    <property type="match status" value="1"/>
</dbReference>
<organism evidence="9 10">
    <name type="scientific">Cephus cinctus</name>
    <name type="common">Wheat stem sawfly</name>
    <dbReference type="NCBI Taxonomy" id="211228"/>
    <lineage>
        <taxon>Eukaryota</taxon>
        <taxon>Metazoa</taxon>
        <taxon>Ecdysozoa</taxon>
        <taxon>Arthropoda</taxon>
        <taxon>Hexapoda</taxon>
        <taxon>Insecta</taxon>
        <taxon>Pterygota</taxon>
        <taxon>Neoptera</taxon>
        <taxon>Endopterygota</taxon>
        <taxon>Hymenoptera</taxon>
        <taxon>Cephoidea</taxon>
        <taxon>Cephidae</taxon>
        <taxon>Cephus</taxon>
    </lineage>
</organism>
<evidence type="ECO:0000256" key="3">
    <source>
        <dbReference type="ARBA" id="ARBA00022980"/>
    </source>
</evidence>
<evidence type="ECO:0000256" key="6">
    <source>
        <dbReference type="ARBA" id="ARBA00059792"/>
    </source>
</evidence>
<protein>
    <recommendedName>
        <fullName evidence="7">Small ribosomal subunit protein uS2m</fullName>
    </recommendedName>
    <alternativeName>
        <fullName evidence="8">28S ribosomal protein S2, mitochondrial</fullName>
    </alternativeName>
</protein>
<dbReference type="GeneID" id="107269410"/>
<dbReference type="InterPro" id="IPR023591">
    <property type="entry name" value="Ribosomal_uS2_flav_dom_sf"/>
</dbReference>
<dbReference type="Pfam" id="PF00318">
    <property type="entry name" value="Ribosomal_S2"/>
    <property type="match status" value="1"/>
</dbReference>
<proteinExistence type="inferred from homology"/>
<dbReference type="InterPro" id="IPR018130">
    <property type="entry name" value="Ribosomal_uS2_CS"/>
</dbReference>
<dbReference type="CTD" id="51116"/>
<dbReference type="Gene3D" id="3.40.50.10490">
    <property type="entry name" value="Glucose-6-phosphate isomerase like protein, domain 1"/>
    <property type="match status" value="1"/>
</dbReference>
<comment type="similarity">
    <text evidence="2">Belongs to the universal ribosomal protein uS2 family.</text>
</comment>
<dbReference type="Proteomes" id="UP000694920">
    <property type="component" value="Unplaced"/>
</dbReference>
<dbReference type="PANTHER" id="PTHR12534:SF0">
    <property type="entry name" value="SMALL RIBOSOMAL SUBUNIT PROTEIN US2M"/>
    <property type="match status" value="1"/>
</dbReference>
<dbReference type="InterPro" id="IPR005706">
    <property type="entry name" value="Ribosomal_uS2_bac/mit/plastid"/>
</dbReference>
<dbReference type="GO" id="GO:0005743">
    <property type="term" value="C:mitochondrial inner membrane"/>
    <property type="evidence" value="ECO:0007669"/>
    <property type="project" value="UniProtKB-ARBA"/>
</dbReference>
<keyword evidence="4" id="KW-0496">Mitochondrion</keyword>
<gene>
    <name evidence="10" type="primary">LOC107269410</name>
</gene>
<evidence type="ECO:0000313" key="9">
    <source>
        <dbReference type="Proteomes" id="UP000694920"/>
    </source>
</evidence>
<dbReference type="FunFam" id="3.40.50.10490:FF:000026">
    <property type="entry name" value="28S ribosomal protein S2, mitochondrial"/>
    <property type="match status" value="1"/>
</dbReference>
<dbReference type="NCBIfam" id="TIGR01011">
    <property type="entry name" value="rpsB_bact"/>
    <property type="match status" value="1"/>
</dbReference>